<proteinExistence type="predicted"/>
<evidence type="ECO:0000256" key="2">
    <source>
        <dbReference type="ARBA" id="ARBA00023315"/>
    </source>
</evidence>
<dbReference type="PANTHER" id="PTHR43877">
    <property type="entry name" value="AMINOALKYLPHOSPHONATE N-ACETYLTRANSFERASE-RELATED-RELATED"/>
    <property type="match status" value="1"/>
</dbReference>
<organism evidence="4 5">
    <name type="scientific">Alteriqipengyuania lutimaris</name>
    <dbReference type="NCBI Taxonomy" id="1538146"/>
    <lineage>
        <taxon>Bacteria</taxon>
        <taxon>Pseudomonadati</taxon>
        <taxon>Pseudomonadota</taxon>
        <taxon>Alphaproteobacteria</taxon>
        <taxon>Sphingomonadales</taxon>
        <taxon>Erythrobacteraceae</taxon>
        <taxon>Alteriqipengyuania</taxon>
    </lineage>
</organism>
<keyword evidence="2" id="KW-0012">Acyltransferase</keyword>
<dbReference type="CDD" id="cd04301">
    <property type="entry name" value="NAT_SF"/>
    <property type="match status" value="1"/>
</dbReference>
<dbReference type="SUPFAM" id="SSF55729">
    <property type="entry name" value="Acyl-CoA N-acyltransferases (Nat)"/>
    <property type="match status" value="1"/>
</dbReference>
<evidence type="ECO:0000256" key="1">
    <source>
        <dbReference type="ARBA" id="ARBA00022679"/>
    </source>
</evidence>
<gene>
    <name evidence="4" type="ORF">DL238_00090</name>
</gene>
<evidence type="ECO:0000313" key="5">
    <source>
        <dbReference type="Proteomes" id="UP000254101"/>
    </source>
</evidence>
<reference evidence="4 5" key="1">
    <citation type="submission" date="2018-07" db="EMBL/GenBank/DDBJ databases">
        <title>Erythrobacter nanhaiensis sp. nov., a novel member of the genus Erythrobacter isolated from the South China Sea.</title>
        <authorList>
            <person name="Chen X."/>
            <person name="Liu J."/>
        </authorList>
    </citation>
    <scope>NUCLEOTIDE SEQUENCE [LARGE SCALE GENOMIC DNA]</scope>
    <source>
        <strain evidence="4 5">S-5</strain>
    </source>
</reference>
<evidence type="ECO:0000259" key="3">
    <source>
        <dbReference type="PROSITE" id="PS51186"/>
    </source>
</evidence>
<dbReference type="EMBL" id="QRBB01000001">
    <property type="protein sequence ID" value="RDS76171.1"/>
    <property type="molecule type" value="Genomic_DNA"/>
</dbReference>
<keyword evidence="1 4" id="KW-0808">Transferase</keyword>
<dbReference type="AlphaFoldDB" id="A0A395LHP2"/>
<dbReference type="InterPro" id="IPR000182">
    <property type="entry name" value="GNAT_dom"/>
</dbReference>
<accession>A0A395LHP2</accession>
<dbReference type="Proteomes" id="UP000254101">
    <property type="component" value="Unassembled WGS sequence"/>
</dbReference>
<protein>
    <submittedName>
        <fullName evidence="4">N-acetyltransferase</fullName>
    </submittedName>
</protein>
<dbReference type="InterPro" id="IPR050832">
    <property type="entry name" value="Bact_Acetyltransf"/>
</dbReference>
<sequence>MQYPRTGAAGRGETVTSVSLRDATAQDVPAIAALHTANWRETYADILDPDYLAGPIEADRQTVWRARLTAGPPDLEVIVAENARGIVGFASLFHDRDPGWGGFVDNLHSAAEVRGQGVGKALLVEAARRVATRDPAKGLYLWVFERNETAVGFYRALGAEIAERIMSDWDKAPDEVRYRMHWPRAGDLASR</sequence>
<dbReference type="Pfam" id="PF00583">
    <property type="entry name" value="Acetyltransf_1"/>
    <property type="match status" value="1"/>
</dbReference>
<feature type="domain" description="N-acetyltransferase" evidence="3">
    <location>
        <begin position="18"/>
        <end position="183"/>
    </location>
</feature>
<dbReference type="PANTHER" id="PTHR43877:SF2">
    <property type="entry name" value="AMINOALKYLPHOSPHONATE N-ACETYLTRANSFERASE-RELATED"/>
    <property type="match status" value="1"/>
</dbReference>
<dbReference type="OrthoDB" id="9805924at2"/>
<comment type="caution">
    <text evidence="4">The sequence shown here is derived from an EMBL/GenBank/DDBJ whole genome shotgun (WGS) entry which is preliminary data.</text>
</comment>
<evidence type="ECO:0000313" key="4">
    <source>
        <dbReference type="EMBL" id="RDS76171.1"/>
    </source>
</evidence>
<dbReference type="PROSITE" id="PS51186">
    <property type="entry name" value="GNAT"/>
    <property type="match status" value="1"/>
</dbReference>
<keyword evidence="5" id="KW-1185">Reference proteome</keyword>
<dbReference type="GO" id="GO:0016747">
    <property type="term" value="F:acyltransferase activity, transferring groups other than amino-acyl groups"/>
    <property type="evidence" value="ECO:0007669"/>
    <property type="project" value="InterPro"/>
</dbReference>
<name>A0A395LHP2_9SPHN</name>
<dbReference type="Gene3D" id="3.40.630.30">
    <property type="match status" value="1"/>
</dbReference>
<dbReference type="InterPro" id="IPR016181">
    <property type="entry name" value="Acyl_CoA_acyltransferase"/>
</dbReference>